<protein>
    <submittedName>
        <fullName evidence="2">Uncharacterized protein</fullName>
    </submittedName>
</protein>
<reference evidence="3" key="1">
    <citation type="submission" date="2016-10" db="EMBL/GenBank/DDBJ databases">
        <authorList>
            <person name="Varghese N."/>
            <person name="Submissions S."/>
        </authorList>
    </citation>
    <scope>NUCLEOTIDE SEQUENCE [LARGE SCALE GENOMIC DNA]</scope>
    <source>
        <strain evidence="3">DSM 7481</strain>
    </source>
</reference>
<name>A0A1I1WQ42_9BURK</name>
<dbReference type="RefSeq" id="WP_175526042.1">
    <property type="nucleotide sequence ID" value="NZ_FOMQ01000010.1"/>
</dbReference>
<accession>A0A1I1WQ42</accession>
<evidence type="ECO:0000313" key="2">
    <source>
        <dbReference type="EMBL" id="SFD95543.1"/>
    </source>
</evidence>
<feature type="region of interest" description="Disordered" evidence="1">
    <location>
        <begin position="19"/>
        <end position="56"/>
    </location>
</feature>
<dbReference type="AlphaFoldDB" id="A0A1I1WQ42"/>
<dbReference type="STRING" id="32040.SAMN04489710_11019"/>
<proteinExistence type="predicted"/>
<evidence type="ECO:0000313" key="3">
    <source>
        <dbReference type="Proteomes" id="UP000199517"/>
    </source>
</evidence>
<dbReference type="EMBL" id="FOMQ01000010">
    <property type="protein sequence ID" value="SFD95543.1"/>
    <property type="molecule type" value="Genomic_DNA"/>
</dbReference>
<sequence>MKPSTRTQPRVPMTQEALARMQRGAASAQGGGVEKGSHVARLQRQLAIDQNRKGAR</sequence>
<gene>
    <name evidence="2" type="ORF">SAMN04489710_11019</name>
</gene>
<dbReference type="Proteomes" id="UP000199517">
    <property type="component" value="Unassembled WGS sequence"/>
</dbReference>
<evidence type="ECO:0000256" key="1">
    <source>
        <dbReference type="SAM" id="MobiDB-lite"/>
    </source>
</evidence>
<keyword evidence="3" id="KW-1185">Reference proteome</keyword>
<organism evidence="2 3">
    <name type="scientific">Paracidovorax konjaci</name>
    <dbReference type="NCBI Taxonomy" id="32040"/>
    <lineage>
        <taxon>Bacteria</taxon>
        <taxon>Pseudomonadati</taxon>
        <taxon>Pseudomonadota</taxon>
        <taxon>Betaproteobacteria</taxon>
        <taxon>Burkholderiales</taxon>
        <taxon>Comamonadaceae</taxon>
        <taxon>Paracidovorax</taxon>
    </lineage>
</organism>